<comment type="caution">
    <text evidence="1">The sequence shown here is derived from an EMBL/GenBank/DDBJ whole genome shotgun (WGS) entry which is preliminary data.</text>
</comment>
<gene>
    <name evidence="1" type="ORF">NIES592_16365</name>
</gene>
<keyword evidence="2" id="KW-1185">Reference proteome</keyword>
<proteinExistence type="predicted"/>
<dbReference type="OrthoDB" id="190583at2"/>
<dbReference type="Gene3D" id="2.60.40.1190">
    <property type="match status" value="1"/>
</dbReference>
<evidence type="ECO:0000313" key="1">
    <source>
        <dbReference type="EMBL" id="OKH12794.1"/>
    </source>
</evidence>
<evidence type="ECO:0000313" key="2">
    <source>
        <dbReference type="Proteomes" id="UP000186391"/>
    </source>
</evidence>
<dbReference type="EMBL" id="MRCA01000009">
    <property type="protein sequence ID" value="OKH12794.1"/>
    <property type="molecule type" value="Genomic_DNA"/>
</dbReference>
<name>A0A1U7GWV9_9CYAN</name>
<evidence type="ECO:0008006" key="3">
    <source>
        <dbReference type="Google" id="ProtNLM"/>
    </source>
</evidence>
<dbReference type="Proteomes" id="UP000186391">
    <property type="component" value="Unassembled WGS sequence"/>
</dbReference>
<dbReference type="AlphaFoldDB" id="A0A1U7GWV9"/>
<accession>A0A1U7GWV9</accession>
<protein>
    <recommendedName>
        <fullName evidence="3">DOMON-like domain-containing protein</fullName>
    </recommendedName>
</protein>
<dbReference type="RefSeq" id="WP_073556312.1">
    <property type="nucleotide sequence ID" value="NZ_MRCA01000009.1"/>
</dbReference>
<dbReference type="CDD" id="cd09627">
    <property type="entry name" value="DOMON_murB_like"/>
    <property type="match status" value="1"/>
</dbReference>
<organism evidence="1 2">
    <name type="scientific">Fischerella major NIES-592</name>
    <dbReference type="NCBI Taxonomy" id="210994"/>
    <lineage>
        <taxon>Bacteria</taxon>
        <taxon>Bacillati</taxon>
        <taxon>Cyanobacteriota</taxon>
        <taxon>Cyanophyceae</taxon>
        <taxon>Nostocales</taxon>
        <taxon>Hapalosiphonaceae</taxon>
        <taxon>Fischerella</taxon>
    </lineage>
</organism>
<sequence length="179" mass="20590">MNQQKFSLQPFPTDKSLPNLKITGNIARSGNQLNLCYTLSGDLEEIAIAPLSYTPQRKHELWEDTCFEFFLGIKDSDRYWEFNLSPAGHWNIYRFDGYRQGMQEETAFTSLPFIVQHQSDTLVLALDMDLSGIVSEEPALEVAITTVIKHRDGEVSYWALIHQGKKADFHLRDSFMIEL</sequence>
<reference evidence="1 2" key="1">
    <citation type="submission" date="2016-11" db="EMBL/GenBank/DDBJ databases">
        <title>Draft Genome Sequences of Nine Cyanobacterial Strains from Diverse Habitats.</title>
        <authorList>
            <person name="Zhu T."/>
            <person name="Hou S."/>
            <person name="Lu X."/>
            <person name="Hess W.R."/>
        </authorList>
    </citation>
    <scope>NUCLEOTIDE SEQUENCE [LARGE SCALE GENOMIC DNA]</scope>
    <source>
        <strain evidence="1 2">NIES-592</strain>
    </source>
</reference>